<gene>
    <name evidence="1" type="ORF">AAP_00638</name>
</gene>
<reference evidence="1 2" key="1">
    <citation type="journal article" date="2016" name="Genome Biol. Evol.">
        <title>Divergent and convergent evolution of fungal pathogenicity.</title>
        <authorList>
            <person name="Shang Y."/>
            <person name="Xiao G."/>
            <person name="Zheng P."/>
            <person name="Cen K."/>
            <person name="Zhan S."/>
            <person name="Wang C."/>
        </authorList>
    </citation>
    <scope>NUCLEOTIDE SEQUENCE [LARGE SCALE GENOMIC DNA]</scope>
    <source>
        <strain evidence="1 2">ARSEF 7405</strain>
    </source>
</reference>
<dbReference type="SUPFAM" id="SSF52047">
    <property type="entry name" value="RNI-like"/>
    <property type="match status" value="1"/>
</dbReference>
<dbReference type="EMBL" id="AZGZ01000002">
    <property type="protein sequence ID" value="KZZ96995.1"/>
    <property type="molecule type" value="Genomic_DNA"/>
</dbReference>
<dbReference type="OrthoDB" id="408631at2759"/>
<protein>
    <recommendedName>
        <fullName evidence="3">Leucine Rich Repeat domain-containing protein</fullName>
    </recommendedName>
</protein>
<comment type="caution">
    <text evidence="1">The sequence shown here is derived from an EMBL/GenBank/DDBJ whole genome shotgun (WGS) entry which is preliminary data.</text>
</comment>
<sequence>MYSADGFTPTYESAIARDPWAIVAPYVRSKDVLSSAVLVSRQWNAMFMANLWGNPTAHARGSSLDHKSVHSLKLLDGTSEHSLEFNLRLLEAQKAENLTPSALSELIPLFPRLVYLDLSGTASARDHVFISGLSHLHELKLLKINGIGLRDVDMEVLVHAIRRRVRLLDVSQNKLSDRGLQLLQKHCLRQADSSFLNLDDANGRHYEWSASGAPFSNVLTSASLRSERFEIDLQRQLSEPLSGRSSFGDIPWTGISHLIVGGNSISPGCLGGLVIGGGLCYLDIGSLTLPAGLLKHPGAKDLRFLRVHHSAVTANFQGTTQQQPNIPTPGPAKSPTVAALLDKRPLLHDYEIGPSLLHPSWLPSLQTLVLTELPKEVRQSSGLVSQLTRYITACSNETYLAKVAVPAYSKKASSSTVQFALRRIILETKSISTSTKVSATEDEDSENLWKAASHDFSFFHDEGVSKSMRCEALPEPLLNPISTLAAFRKARRDEYIQHVRNGGSKYVEGYWDGEITVVNK</sequence>
<evidence type="ECO:0008006" key="3">
    <source>
        <dbReference type="Google" id="ProtNLM"/>
    </source>
</evidence>
<dbReference type="Proteomes" id="UP000242877">
    <property type="component" value="Unassembled WGS sequence"/>
</dbReference>
<keyword evidence="2" id="KW-1185">Reference proteome</keyword>
<organism evidence="1 2">
    <name type="scientific">Ascosphaera apis ARSEF 7405</name>
    <dbReference type="NCBI Taxonomy" id="392613"/>
    <lineage>
        <taxon>Eukaryota</taxon>
        <taxon>Fungi</taxon>
        <taxon>Dikarya</taxon>
        <taxon>Ascomycota</taxon>
        <taxon>Pezizomycotina</taxon>
        <taxon>Eurotiomycetes</taxon>
        <taxon>Eurotiomycetidae</taxon>
        <taxon>Onygenales</taxon>
        <taxon>Ascosphaeraceae</taxon>
        <taxon>Ascosphaera</taxon>
    </lineage>
</organism>
<dbReference type="Gene3D" id="3.80.10.10">
    <property type="entry name" value="Ribonuclease Inhibitor"/>
    <property type="match status" value="1"/>
</dbReference>
<evidence type="ECO:0000313" key="2">
    <source>
        <dbReference type="Proteomes" id="UP000242877"/>
    </source>
</evidence>
<dbReference type="InterPro" id="IPR032675">
    <property type="entry name" value="LRR_dom_sf"/>
</dbReference>
<name>A0A168CTH2_9EURO</name>
<dbReference type="VEuPathDB" id="FungiDB:AAP_00638"/>
<proteinExistence type="predicted"/>
<accession>A0A168CTH2</accession>
<evidence type="ECO:0000313" key="1">
    <source>
        <dbReference type="EMBL" id="KZZ96995.1"/>
    </source>
</evidence>
<dbReference type="AlphaFoldDB" id="A0A168CTH2"/>